<dbReference type="Proteomes" id="UP000799423">
    <property type="component" value="Unassembled WGS sequence"/>
</dbReference>
<organism evidence="3 4">
    <name type="scientific">Plenodomus tracheiphilus IPT5</name>
    <dbReference type="NCBI Taxonomy" id="1408161"/>
    <lineage>
        <taxon>Eukaryota</taxon>
        <taxon>Fungi</taxon>
        <taxon>Dikarya</taxon>
        <taxon>Ascomycota</taxon>
        <taxon>Pezizomycotina</taxon>
        <taxon>Dothideomycetes</taxon>
        <taxon>Pleosporomycetidae</taxon>
        <taxon>Pleosporales</taxon>
        <taxon>Pleosporineae</taxon>
        <taxon>Leptosphaeriaceae</taxon>
        <taxon>Plenodomus</taxon>
    </lineage>
</organism>
<keyword evidence="1" id="KW-0175">Coiled coil</keyword>
<dbReference type="AlphaFoldDB" id="A0A6A7BJD5"/>
<feature type="compositionally biased region" description="Basic residues" evidence="2">
    <location>
        <begin position="237"/>
        <end position="252"/>
    </location>
</feature>
<keyword evidence="4" id="KW-1185">Reference proteome</keyword>
<sequence>MVPTRPHTKHMAARHIVPVEPASGHGETVVVEVQQHGAQPLDVRLVGCEGESPYVTTIQQCNLGKLKQKFKGSDDEWITVLSYFLLQTPPGKEQANILQGVRMVYLLKKGSLELSIRQDIRDIKVTLGEITLPLDEEFEFNPFEWAQTSAAAHAATLKQLADLTTRVNSEKSTIVKLNAQLQDFIKTKNEAETAMLQQFMQLLNEKKRKIRDQSRILAGAKVDVDTASTVRASRTTTKSRKPVASRSSKRKAPAQTAEPDLKPESDSDQMEIDQAKEQEQDDEEVPPPTTPDRSDDETESEGEVSAPPRTREKSSETVQSSSVAQTKKDAGDAGDAAESGGVPPPRSLPFGRPSTRSRDVAKKAASPVDDDDDGTTDEEEL</sequence>
<dbReference type="PANTHER" id="PTHR42067">
    <property type="entry name" value="YALI0C15378P"/>
    <property type="match status" value="1"/>
</dbReference>
<feature type="compositionally biased region" description="Acidic residues" evidence="2">
    <location>
        <begin position="368"/>
        <end position="381"/>
    </location>
</feature>
<evidence type="ECO:0000256" key="2">
    <source>
        <dbReference type="SAM" id="MobiDB-lite"/>
    </source>
</evidence>
<name>A0A6A7BJD5_9PLEO</name>
<evidence type="ECO:0000313" key="4">
    <source>
        <dbReference type="Proteomes" id="UP000799423"/>
    </source>
</evidence>
<dbReference type="SUPFAM" id="SSF58022">
    <property type="entry name" value="XRCC4, C-terminal oligomerization domain"/>
    <property type="match status" value="1"/>
</dbReference>
<evidence type="ECO:0000256" key="1">
    <source>
        <dbReference type="SAM" id="Coils"/>
    </source>
</evidence>
<dbReference type="Gene3D" id="1.20.5.370">
    <property type="match status" value="1"/>
</dbReference>
<feature type="coiled-coil region" evidence="1">
    <location>
        <begin position="160"/>
        <end position="194"/>
    </location>
</feature>
<feature type="compositionally biased region" description="Low complexity" evidence="2">
    <location>
        <begin position="227"/>
        <end position="236"/>
    </location>
</feature>
<feature type="compositionally biased region" description="Polar residues" evidence="2">
    <location>
        <begin position="316"/>
        <end position="325"/>
    </location>
</feature>
<reference evidence="3" key="1">
    <citation type="submission" date="2020-01" db="EMBL/GenBank/DDBJ databases">
        <authorList>
            <consortium name="DOE Joint Genome Institute"/>
            <person name="Haridas S."/>
            <person name="Albert R."/>
            <person name="Binder M."/>
            <person name="Bloem J."/>
            <person name="Labutti K."/>
            <person name="Salamov A."/>
            <person name="Andreopoulos B."/>
            <person name="Baker S.E."/>
            <person name="Barry K."/>
            <person name="Bills G."/>
            <person name="Bluhm B.H."/>
            <person name="Cannon C."/>
            <person name="Castanera R."/>
            <person name="Culley D.E."/>
            <person name="Daum C."/>
            <person name="Ezra D."/>
            <person name="Gonzalez J.B."/>
            <person name="Henrissat B."/>
            <person name="Kuo A."/>
            <person name="Liang C."/>
            <person name="Lipzen A."/>
            <person name="Lutzoni F."/>
            <person name="Magnuson J."/>
            <person name="Mondo S."/>
            <person name="Nolan M."/>
            <person name="Ohm R."/>
            <person name="Pangilinan J."/>
            <person name="Park H.-J."/>
            <person name="Ramirez L."/>
            <person name="Alfaro M."/>
            <person name="Sun H."/>
            <person name="Tritt A."/>
            <person name="Yoshinaga Y."/>
            <person name="Zwiers L.-H."/>
            <person name="Turgeon B.G."/>
            <person name="Goodwin S.B."/>
            <person name="Spatafora J.W."/>
            <person name="Crous P.W."/>
            <person name="Grigoriev I.V."/>
        </authorList>
    </citation>
    <scope>NUCLEOTIDE SEQUENCE</scope>
    <source>
        <strain evidence="3">IPT5</strain>
    </source>
</reference>
<accession>A0A6A7BJD5</accession>
<gene>
    <name evidence="3" type="ORF">T440DRAFT_210047</name>
</gene>
<protein>
    <submittedName>
        <fullName evidence="3">Uncharacterized protein</fullName>
    </submittedName>
</protein>
<proteinExistence type="predicted"/>
<dbReference type="PANTHER" id="PTHR42067:SF1">
    <property type="entry name" value="MITOTIC APPARATUS PROTEIN P62"/>
    <property type="match status" value="1"/>
</dbReference>
<evidence type="ECO:0000313" key="3">
    <source>
        <dbReference type="EMBL" id="KAF2855352.1"/>
    </source>
</evidence>
<dbReference type="OrthoDB" id="8064436at2759"/>
<dbReference type="EMBL" id="MU006291">
    <property type="protein sequence ID" value="KAF2855352.1"/>
    <property type="molecule type" value="Genomic_DNA"/>
</dbReference>
<dbReference type="InterPro" id="IPR014751">
    <property type="entry name" value="XRCC4-like_C"/>
</dbReference>
<feature type="region of interest" description="Disordered" evidence="2">
    <location>
        <begin position="227"/>
        <end position="381"/>
    </location>
</feature>